<dbReference type="NCBIfam" id="NF006130">
    <property type="entry name" value="PRK08274.1"/>
    <property type="match status" value="1"/>
</dbReference>
<dbReference type="Gene3D" id="3.90.700.10">
    <property type="entry name" value="Succinate dehydrogenase/fumarate reductase flavoprotein, catalytic domain"/>
    <property type="match status" value="1"/>
</dbReference>
<evidence type="ECO:0000259" key="6">
    <source>
        <dbReference type="Pfam" id="PF00890"/>
    </source>
</evidence>
<evidence type="ECO:0000256" key="2">
    <source>
        <dbReference type="ARBA" id="ARBA00022630"/>
    </source>
</evidence>
<comment type="caution">
    <text evidence="7">The sequence shown here is derived from an EMBL/GenBank/DDBJ whole genome shotgun (WGS) entry which is preliminary data.</text>
</comment>
<evidence type="ECO:0000256" key="1">
    <source>
        <dbReference type="ARBA" id="ARBA00001974"/>
    </source>
</evidence>
<protein>
    <submittedName>
        <fullName evidence="7">FAD-dependent tricarballylate dehydrogenase TcuA</fullName>
    </submittedName>
</protein>
<name>A0A6P1DTF0_9GAMM</name>
<dbReference type="SUPFAM" id="SSF56425">
    <property type="entry name" value="Succinate dehydrogenase/fumarate reductase flavoprotein, catalytic domain"/>
    <property type="match status" value="1"/>
</dbReference>
<keyword evidence="8" id="KW-1185">Reference proteome</keyword>
<evidence type="ECO:0000256" key="3">
    <source>
        <dbReference type="ARBA" id="ARBA00022827"/>
    </source>
</evidence>
<organism evidence="7 8">
    <name type="scientific">Thiorhodococcus mannitoliphagus</name>
    <dbReference type="NCBI Taxonomy" id="329406"/>
    <lineage>
        <taxon>Bacteria</taxon>
        <taxon>Pseudomonadati</taxon>
        <taxon>Pseudomonadota</taxon>
        <taxon>Gammaproteobacteria</taxon>
        <taxon>Chromatiales</taxon>
        <taxon>Chromatiaceae</taxon>
        <taxon>Thiorhodococcus</taxon>
    </lineage>
</organism>
<dbReference type="GO" id="GO:0016491">
    <property type="term" value="F:oxidoreductase activity"/>
    <property type="evidence" value="ECO:0007669"/>
    <property type="project" value="UniProtKB-KW"/>
</dbReference>
<dbReference type="PANTHER" id="PTHR43400:SF7">
    <property type="entry name" value="FAD-DEPENDENT OXIDOREDUCTASE 2 FAD BINDING DOMAIN-CONTAINING PROTEIN"/>
    <property type="match status" value="1"/>
</dbReference>
<feature type="transmembrane region" description="Helical" evidence="5">
    <location>
        <begin position="440"/>
        <end position="458"/>
    </location>
</feature>
<evidence type="ECO:0000256" key="5">
    <source>
        <dbReference type="SAM" id="Phobius"/>
    </source>
</evidence>
<reference evidence="8" key="1">
    <citation type="journal article" date="2020" name="Microbiol. Resour. Announc.">
        <title>Draft Genome Sequences of Thiorhodococcus mannitoliphagus and Thiorhodococcus minor, Purple Sulfur Photosynthetic Bacteria in the Gammaproteobacterial Family Chromatiaceae.</title>
        <authorList>
            <person name="Aviles F.A."/>
            <person name="Meyer T.E."/>
            <person name="Kyndt J.A."/>
        </authorList>
    </citation>
    <scope>NUCLEOTIDE SEQUENCE [LARGE SCALE GENOMIC DNA]</scope>
    <source>
        <strain evidence="8">DSM 18266</strain>
    </source>
</reference>
<keyword evidence="5" id="KW-0472">Membrane</keyword>
<dbReference type="InterPro" id="IPR036188">
    <property type="entry name" value="FAD/NAD-bd_sf"/>
</dbReference>
<dbReference type="InterPro" id="IPR003953">
    <property type="entry name" value="FAD-dep_OxRdtase_2_FAD-bd"/>
</dbReference>
<keyword evidence="5" id="KW-0812">Transmembrane</keyword>
<dbReference type="Gene3D" id="3.50.50.60">
    <property type="entry name" value="FAD/NAD(P)-binding domain"/>
    <property type="match status" value="1"/>
</dbReference>
<dbReference type="InterPro" id="IPR012831">
    <property type="entry name" value="CobZ"/>
</dbReference>
<evidence type="ECO:0000256" key="4">
    <source>
        <dbReference type="ARBA" id="ARBA00023002"/>
    </source>
</evidence>
<dbReference type="PANTHER" id="PTHR43400">
    <property type="entry name" value="FUMARATE REDUCTASE"/>
    <property type="match status" value="1"/>
</dbReference>
<gene>
    <name evidence="7" type="primary">tcuA</name>
    <name evidence="7" type="ORF">G3480_06505</name>
</gene>
<feature type="domain" description="FAD-dependent oxidoreductase 2 FAD-binding" evidence="6">
    <location>
        <begin position="12"/>
        <end position="432"/>
    </location>
</feature>
<evidence type="ECO:0000313" key="8">
    <source>
        <dbReference type="Proteomes" id="UP000471640"/>
    </source>
</evidence>
<proteinExistence type="predicted"/>
<evidence type="ECO:0000313" key="7">
    <source>
        <dbReference type="EMBL" id="NEX19966.1"/>
    </source>
</evidence>
<dbReference type="InterPro" id="IPR050315">
    <property type="entry name" value="FAD-oxidoreductase_2"/>
</dbReference>
<dbReference type="EMBL" id="JAAIJR010000019">
    <property type="protein sequence ID" value="NEX19966.1"/>
    <property type="molecule type" value="Genomic_DNA"/>
</dbReference>
<keyword evidence="3" id="KW-0274">FAD</keyword>
<dbReference type="InterPro" id="IPR027477">
    <property type="entry name" value="Succ_DH/fumarate_Rdtase_cat_sf"/>
</dbReference>
<keyword evidence="4" id="KW-0560">Oxidoreductase</keyword>
<keyword evidence="5" id="KW-1133">Transmembrane helix</keyword>
<dbReference type="SUPFAM" id="SSF51905">
    <property type="entry name" value="FAD/NAD(P)-binding domain"/>
    <property type="match status" value="1"/>
</dbReference>
<dbReference type="RefSeq" id="WP_164652907.1">
    <property type="nucleotide sequence ID" value="NZ_JAAIJR010000019.1"/>
</dbReference>
<accession>A0A6P1DTF0</accession>
<dbReference type="Proteomes" id="UP000471640">
    <property type="component" value="Unassembled WGS sequence"/>
</dbReference>
<sequence length="467" mass="49103">MPDPNPLGATPDVLVIGGGTAALCAAIAARRAGVSVRLLEQAPRGLRGGNTRHSRNLRFMHVKTTPLSTGPYPETEFWADLERATAGTIDAILTPLLIQGSEDITDWLEGAGVHFQSHASGVLPPSRKTAFLLGGGKSMLNALYTTAERLGVVLNYATEVQDLSIRDGRLEQVTISSGGHVHTLSPRAVIACCGGAQASRDWLRTHWGDAAEGFINRGTPYAEGKVLRSMLAQGAVSVGDPEHAYLVAVDARSPDDDGGIATRVRCMPAGIVVDVRGRRAYDEGGDTASTRYALWGQRLARFPGQIGHLILDARGVRAAPPSLYPPLSAASVTALAEVMGIDPVALAATVADYNAAVRASDDPGDTAAWHSVGLDPPKSGHALPLTEPPFAAYPMRPGITFTYHGVGIDAQTRVRLTKGGAMENLFAAGMIMAPNIIPRGYVSGLALTIGIVFGRLAGQEAARHAQR</sequence>
<reference evidence="7 8" key="2">
    <citation type="submission" date="2020-02" db="EMBL/GenBank/DDBJ databases">
        <title>Genome sequences of Thiorhodococcus mannitoliphagus and Thiorhodococcus minor, purple sulfur photosynthetic bacteria in the gammaproteobacterial family, Chromatiaceae.</title>
        <authorList>
            <person name="Aviles F.A."/>
            <person name="Meyer T.E."/>
            <person name="Kyndt J.A."/>
        </authorList>
    </citation>
    <scope>NUCLEOTIDE SEQUENCE [LARGE SCALE GENOMIC DNA]</scope>
    <source>
        <strain evidence="7 8">DSM 18266</strain>
    </source>
</reference>
<dbReference type="Pfam" id="PF00890">
    <property type="entry name" value="FAD_binding_2"/>
    <property type="match status" value="1"/>
</dbReference>
<keyword evidence="2" id="KW-0285">Flavoprotein</keyword>
<dbReference type="AlphaFoldDB" id="A0A6P1DTF0"/>
<comment type="cofactor">
    <cofactor evidence="1">
        <name>FAD</name>
        <dbReference type="ChEBI" id="CHEBI:57692"/>
    </cofactor>
</comment>
<dbReference type="NCBIfam" id="TIGR02485">
    <property type="entry name" value="CobZ_N-term"/>
    <property type="match status" value="1"/>
</dbReference>